<dbReference type="GO" id="GO:0006302">
    <property type="term" value="P:double-strand break repair"/>
    <property type="evidence" value="ECO:0007669"/>
    <property type="project" value="InterPro"/>
</dbReference>
<dbReference type="Proteomes" id="UP000285839">
    <property type="component" value="Unassembled WGS sequence"/>
</dbReference>
<evidence type="ECO:0000256" key="2">
    <source>
        <dbReference type="SAM" id="MobiDB-lite"/>
    </source>
</evidence>
<protein>
    <recommendedName>
        <fullName evidence="5">Rad50/SbcC-type AAA domain-containing protein</fullName>
    </recommendedName>
</protein>
<evidence type="ECO:0000256" key="1">
    <source>
        <dbReference type="SAM" id="Coils"/>
    </source>
</evidence>
<gene>
    <name evidence="3" type="ORF">DWY46_18770</name>
</gene>
<evidence type="ECO:0000313" key="3">
    <source>
        <dbReference type="EMBL" id="RGR44413.1"/>
    </source>
</evidence>
<name>A0A412EKN6_9FIRM</name>
<feature type="compositionally biased region" description="Basic and acidic residues" evidence="2">
    <location>
        <begin position="409"/>
        <end position="423"/>
    </location>
</feature>
<dbReference type="GO" id="GO:0016887">
    <property type="term" value="F:ATP hydrolysis activity"/>
    <property type="evidence" value="ECO:0007669"/>
    <property type="project" value="InterPro"/>
</dbReference>
<dbReference type="RefSeq" id="WP_118031765.1">
    <property type="nucleotide sequence ID" value="NZ_QRUH01000029.1"/>
</dbReference>
<comment type="caution">
    <text evidence="3">The sequence shown here is derived from an EMBL/GenBank/DDBJ whole genome shotgun (WGS) entry which is preliminary data.</text>
</comment>
<accession>A0A412EKN6</accession>
<dbReference type="EMBL" id="QRUH01000029">
    <property type="protein sequence ID" value="RGR44413.1"/>
    <property type="molecule type" value="Genomic_DNA"/>
</dbReference>
<dbReference type="AlphaFoldDB" id="A0A412EKN6"/>
<sequence length="658" mass="75313">MKTVELKQLNIENYKKFESAEYQFAPRTMVSGRNRQGKTTLMDAYFDTLTGKLADGTSPNNVRRKEDGEEVEGVVSRELTLLIDGEETVIRKETKKGKSSSTTKYQVDGFDYNQTKYKEFLKGISDSETIMMCSNARVFLNELRKSTASARVMLEKMAGFNADKVLQDNPEVSEIIKNHSVEEVVKKLNRDKKDFQKKIDAKKVEIDTVKKQGTPDFTILEEKKNAVLDKLNGLLEKEKLLNETNKTYDELCYEITGLKKSRDAIISNAAEALQEEKRKIVSLLNDRRFKQKHEEENLRILGNFLATAEKPERIQQRITVLQEKYKQTYASTFDETALNAIQNEKFDPESAICPTCGQALPEEQVERLKTEFEQKKQERIHAEFAKKEQFKADKQQKLKDITEEGNSEVARRKEVEEKRKDIESQIEQTKKNISTLASEIAQKNHELEKLPSEPDMSGNEEYQAVVAEIQKKQEQLDGLTNNSEENAAVQAERMSAEKELTGIEIKIEMAKQAVQKQTETLEQLNTEQKELGQEDSDIQQKLDMLKEFSIKKNQALAEAINPLFKHFQFQFLDYTQDGEPVEVCKMICDGIGYFDGLNHSDQILCNIDLVTGLQELNGLNLPIWVDDVESVNADRIPDTGRQMILLKVSDNELKVEGI</sequence>
<organism evidence="3 4">
    <name type="scientific">Blautia obeum</name>
    <dbReference type="NCBI Taxonomy" id="40520"/>
    <lineage>
        <taxon>Bacteria</taxon>
        <taxon>Bacillati</taxon>
        <taxon>Bacillota</taxon>
        <taxon>Clostridia</taxon>
        <taxon>Lachnospirales</taxon>
        <taxon>Lachnospiraceae</taxon>
        <taxon>Blautia</taxon>
    </lineage>
</organism>
<dbReference type="SUPFAM" id="SSF52540">
    <property type="entry name" value="P-loop containing nucleoside triphosphate hydrolases"/>
    <property type="match status" value="1"/>
</dbReference>
<keyword evidence="1" id="KW-0175">Coiled coil</keyword>
<dbReference type="InterPro" id="IPR027417">
    <property type="entry name" value="P-loop_NTPase"/>
</dbReference>
<dbReference type="Gene3D" id="3.40.50.300">
    <property type="entry name" value="P-loop containing nucleotide triphosphate hydrolases"/>
    <property type="match status" value="1"/>
</dbReference>
<reference evidence="3 4" key="1">
    <citation type="submission" date="2018-08" db="EMBL/GenBank/DDBJ databases">
        <title>A genome reference for cultivated species of the human gut microbiota.</title>
        <authorList>
            <person name="Zou Y."/>
            <person name="Xue W."/>
            <person name="Luo G."/>
        </authorList>
    </citation>
    <scope>NUCLEOTIDE SEQUENCE [LARGE SCALE GENOMIC DNA]</scope>
    <source>
        <strain evidence="3 4">AF25-21</strain>
    </source>
</reference>
<proteinExistence type="predicted"/>
<feature type="coiled-coil region" evidence="1">
    <location>
        <begin position="178"/>
        <end position="212"/>
    </location>
</feature>
<evidence type="ECO:0000313" key="4">
    <source>
        <dbReference type="Proteomes" id="UP000285839"/>
    </source>
</evidence>
<evidence type="ECO:0008006" key="5">
    <source>
        <dbReference type="Google" id="ProtNLM"/>
    </source>
</evidence>
<feature type="region of interest" description="Disordered" evidence="2">
    <location>
        <begin position="403"/>
        <end position="423"/>
    </location>
</feature>